<evidence type="ECO:0000256" key="4">
    <source>
        <dbReference type="ARBA" id="ARBA00022272"/>
    </source>
</evidence>
<evidence type="ECO:0000256" key="3">
    <source>
        <dbReference type="ARBA" id="ARBA00012572"/>
    </source>
</evidence>
<keyword evidence="6 9" id="KW-0822">Tryptophan biosynthesis</keyword>
<dbReference type="SUPFAM" id="SSF51366">
    <property type="entry name" value="Ribulose-phoshate binding barrel"/>
    <property type="match status" value="1"/>
</dbReference>
<evidence type="ECO:0000313" key="12">
    <source>
        <dbReference type="Proteomes" id="UP001319104"/>
    </source>
</evidence>
<feature type="domain" description="N-(5'phosphoribosyl) anthranilate isomerase (PRAI)" evidence="10">
    <location>
        <begin position="4"/>
        <end position="206"/>
    </location>
</feature>
<dbReference type="InterPro" id="IPR011060">
    <property type="entry name" value="RibuloseP-bd_barrel"/>
</dbReference>
<name>A0AAP2CJM0_9BACT</name>
<evidence type="ECO:0000256" key="7">
    <source>
        <dbReference type="ARBA" id="ARBA00023141"/>
    </source>
</evidence>
<protein>
    <recommendedName>
        <fullName evidence="4 9">N-(5'-phosphoribosyl)anthranilate isomerase</fullName>
        <shortName evidence="9">PRAI</shortName>
        <ecNumber evidence="3 9">5.3.1.24</ecNumber>
    </recommendedName>
</protein>
<dbReference type="Pfam" id="PF00697">
    <property type="entry name" value="PRAI"/>
    <property type="match status" value="1"/>
</dbReference>
<dbReference type="InterPro" id="IPR001240">
    <property type="entry name" value="PRAI_dom"/>
</dbReference>
<evidence type="ECO:0000256" key="9">
    <source>
        <dbReference type="HAMAP-Rule" id="MF_00135"/>
    </source>
</evidence>
<evidence type="ECO:0000256" key="1">
    <source>
        <dbReference type="ARBA" id="ARBA00001164"/>
    </source>
</evidence>
<reference evidence="11 12" key="1">
    <citation type="submission" date="2021-05" db="EMBL/GenBank/DDBJ databases">
        <authorList>
            <person name="Zhang Z.D."/>
            <person name="Osman G."/>
        </authorList>
    </citation>
    <scope>NUCLEOTIDE SEQUENCE [LARGE SCALE GENOMIC DNA]</scope>
    <source>
        <strain evidence="11 12">KCTC 32217</strain>
    </source>
</reference>
<dbReference type="EMBL" id="JAHCMY010000008">
    <property type="protein sequence ID" value="MBS9525130.1"/>
    <property type="molecule type" value="Genomic_DNA"/>
</dbReference>
<evidence type="ECO:0000259" key="10">
    <source>
        <dbReference type="Pfam" id="PF00697"/>
    </source>
</evidence>
<dbReference type="GO" id="GO:0004640">
    <property type="term" value="F:phosphoribosylanthranilate isomerase activity"/>
    <property type="evidence" value="ECO:0007669"/>
    <property type="project" value="UniProtKB-UniRule"/>
</dbReference>
<dbReference type="EC" id="5.3.1.24" evidence="3 9"/>
<evidence type="ECO:0000256" key="8">
    <source>
        <dbReference type="ARBA" id="ARBA00023235"/>
    </source>
</evidence>
<accession>A0AAP2CJM0</accession>
<evidence type="ECO:0000256" key="5">
    <source>
        <dbReference type="ARBA" id="ARBA00022605"/>
    </source>
</evidence>
<keyword evidence="8 9" id="KW-0413">Isomerase</keyword>
<dbReference type="HAMAP" id="MF_00135">
    <property type="entry name" value="PRAI"/>
    <property type="match status" value="1"/>
</dbReference>
<dbReference type="RefSeq" id="WP_213945990.1">
    <property type="nucleotide sequence ID" value="NZ_JAHCMY010000008.1"/>
</dbReference>
<comment type="similarity">
    <text evidence="9">Belongs to the TrpF family.</text>
</comment>
<gene>
    <name evidence="9" type="primary">trpF</name>
    <name evidence="11" type="ORF">KI659_14005</name>
</gene>
<keyword evidence="12" id="KW-1185">Reference proteome</keyword>
<sequence>MIIKVCGLKDTENVNSLLQNCSPDMLGMIFYSKSPRFIGESVHESNFFSSQGQDRVGVFVDSAFSEILKTVQEFQLDVIQLHGNEDADFVKNIKEALDVKVIKVFRIGKELRMEDLRPFDGLADYFLFDTETSSFGGSGRRFDWQLLEAYDLQTPYLLSGGIASDDVGELVKLQKKHPKMAGIDINSKFELEPGIKDVELVKTFVEKLRAQENEN</sequence>
<dbReference type="Gene3D" id="3.20.20.70">
    <property type="entry name" value="Aldolase class I"/>
    <property type="match status" value="1"/>
</dbReference>
<dbReference type="PANTHER" id="PTHR42894:SF1">
    <property type="entry name" value="N-(5'-PHOSPHORIBOSYL)ANTHRANILATE ISOMERASE"/>
    <property type="match status" value="1"/>
</dbReference>
<comment type="pathway">
    <text evidence="2 9">Amino-acid biosynthesis; L-tryptophan biosynthesis; L-tryptophan from chorismate: step 3/5.</text>
</comment>
<comment type="catalytic activity">
    <reaction evidence="1 9">
        <text>N-(5-phospho-beta-D-ribosyl)anthranilate = 1-(2-carboxyphenylamino)-1-deoxy-D-ribulose 5-phosphate</text>
        <dbReference type="Rhea" id="RHEA:21540"/>
        <dbReference type="ChEBI" id="CHEBI:18277"/>
        <dbReference type="ChEBI" id="CHEBI:58613"/>
        <dbReference type="EC" id="5.3.1.24"/>
    </reaction>
</comment>
<evidence type="ECO:0000313" key="11">
    <source>
        <dbReference type="EMBL" id="MBS9525130.1"/>
    </source>
</evidence>
<comment type="caution">
    <text evidence="11">The sequence shown here is derived from an EMBL/GenBank/DDBJ whole genome shotgun (WGS) entry which is preliminary data.</text>
</comment>
<dbReference type="GO" id="GO:0000162">
    <property type="term" value="P:L-tryptophan biosynthetic process"/>
    <property type="evidence" value="ECO:0007669"/>
    <property type="project" value="UniProtKB-UniRule"/>
</dbReference>
<dbReference type="AlphaFoldDB" id="A0AAP2CJM0"/>
<proteinExistence type="inferred from homology"/>
<keyword evidence="7 9" id="KW-0057">Aromatic amino acid biosynthesis</keyword>
<dbReference type="CDD" id="cd00405">
    <property type="entry name" value="PRAI"/>
    <property type="match status" value="1"/>
</dbReference>
<keyword evidence="5 9" id="KW-0028">Amino-acid biosynthesis</keyword>
<evidence type="ECO:0000256" key="2">
    <source>
        <dbReference type="ARBA" id="ARBA00004664"/>
    </source>
</evidence>
<organism evidence="11 12">
    <name type="scientific">Litoribacter ruber</name>
    <dbReference type="NCBI Taxonomy" id="702568"/>
    <lineage>
        <taxon>Bacteria</taxon>
        <taxon>Pseudomonadati</taxon>
        <taxon>Bacteroidota</taxon>
        <taxon>Cytophagia</taxon>
        <taxon>Cytophagales</taxon>
        <taxon>Cyclobacteriaceae</taxon>
        <taxon>Litoribacter</taxon>
    </lineage>
</organism>
<dbReference type="InterPro" id="IPR044643">
    <property type="entry name" value="TrpF_fam"/>
</dbReference>
<evidence type="ECO:0000256" key="6">
    <source>
        <dbReference type="ARBA" id="ARBA00022822"/>
    </source>
</evidence>
<dbReference type="Proteomes" id="UP001319104">
    <property type="component" value="Unassembled WGS sequence"/>
</dbReference>
<dbReference type="PANTHER" id="PTHR42894">
    <property type="entry name" value="N-(5'-PHOSPHORIBOSYL)ANTHRANILATE ISOMERASE"/>
    <property type="match status" value="1"/>
</dbReference>
<dbReference type="InterPro" id="IPR013785">
    <property type="entry name" value="Aldolase_TIM"/>
</dbReference>